<dbReference type="PANTHER" id="PTHR42852:SF6">
    <property type="entry name" value="THIOL:DISULFIDE INTERCHANGE PROTEIN DSBE"/>
    <property type="match status" value="1"/>
</dbReference>
<sequence length="418" mass="45900" precursor="true">MRAFVYFCSTAVLLFSCVLGCGPSTDSTSEIGETVAVAVAEKGEGVADKKANPSPKSAEVAVQAEVDELAIPDGDAEEIFRFINKTIQESQRKNPSEVPEAVRAIVDASVKIRNMDGVTINDEIRAIAQQMDALAFLSQFEPDAEGEFDALVEDLVSDERPEIKAIGTRQLIQQEIASLESMSKEEQQVVIGKVNELLDQMGPSRESYSLGGMLAGNLEEVSPELALKVYEDLATRLESSNDQRVLAFADQSRASARQLRLLGNPLELSGPTGRGEPFDWESYRGKVVLVDFWASWCGPCRYEIPNMKRNLEAYEGDFEVVGINMDRTVKEMREYAESVDANWVNIVGDPKTGVAWNHPIAKKYGVTGIPKAILVDRDGKVVSLNARGERLNELLAELIGPLPEESISKVKEVAEKED</sequence>
<dbReference type="SUPFAM" id="SSF52833">
    <property type="entry name" value="Thioredoxin-like"/>
    <property type="match status" value="1"/>
</dbReference>
<proteinExistence type="predicted"/>
<dbReference type="OrthoDB" id="252709at2"/>
<gene>
    <name evidence="7" type="primary">tlpA</name>
    <name evidence="7" type="ORF">LF1_12830</name>
</gene>
<evidence type="ECO:0000256" key="3">
    <source>
        <dbReference type="ARBA" id="ARBA00023157"/>
    </source>
</evidence>
<dbReference type="AlphaFoldDB" id="A0A5B1CGQ8"/>
<feature type="signal peptide" evidence="5">
    <location>
        <begin position="1"/>
        <end position="20"/>
    </location>
</feature>
<dbReference type="GO" id="GO:0017004">
    <property type="term" value="P:cytochrome complex assembly"/>
    <property type="evidence" value="ECO:0007669"/>
    <property type="project" value="UniProtKB-KW"/>
</dbReference>
<feature type="chain" id="PRO_5022752845" evidence="5">
    <location>
        <begin position="21"/>
        <end position="418"/>
    </location>
</feature>
<evidence type="ECO:0000313" key="8">
    <source>
        <dbReference type="Proteomes" id="UP000322699"/>
    </source>
</evidence>
<evidence type="ECO:0000256" key="2">
    <source>
        <dbReference type="ARBA" id="ARBA00022748"/>
    </source>
</evidence>
<keyword evidence="3" id="KW-1015">Disulfide bond</keyword>
<dbReference type="EMBL" id="VRLW01000001">
    <property type="protein sequence ID" value="KAA1258760.1"/>
    <property type="molecule type" value="Genomic_DNA"/>
</dbReference>
<dbReference type="PROSITE" id="PS51257">
    <property type="entry name" value="PROKAR_LIPOPROTEIN"/>
    <property type="match status" value="1"/>
</dbReference>
<reference evidence="7 8" key="1">
    <citation type="submission" date="2019-08" db="EMBL/GenBank/DDBJ databases">
        <title>Deep-cultivation of Planctomycetes and their phenomic and genomic characterization uncovers novel biology.</title>
        <authorList>
            <person name="Wiegand S."/>
            <person name="Jogler M."/>
            <person name="Boedeker C."/>
            <person name="Pinto D."/>
            <person name="Vollmers J."/>
            <person name="Rivas-Marin E."/>
            <person name="Kohn T."/>
            <person name="Peeters S.H."/>
            <person name="Heuer A."/>
            <person name="Rast P."/>
            <person name="Oberbeckmann S."/>
            <person name="Bunk B."/>
            <person name="Jeske O."/>
            <person name="Meyerdierks A."/>
            <person name="Storesund J.E."/>
            <person name="Kallscheuer N."/>
            <person name="Luecker S."/>
            <person name="Lage O.M."/>
            <person name="Pohl T."/>
            <person name="Merkel B.J."/>
            <person name="Hornburger P."/>
            <person name="Mueller R.-W."/>
            <person name="Bruemmer F."/>
            <person name="Labrenz M."/>
            <person name="Spormann A.M."/>
            <person name="Op Den Camp H."/>
            <person name="Overmann J."/>
            <person name="Amann R."/>
            <person name="Jetten M.S.M."/>
            <person name="Mascher T."/>
            <person name="Medema M.H."/>
            <person name="Devos D.P."/>
            <person name="Kaster A.-K."/>
            <person name="Ovreas L."/>
            <person name="Rohde M."/>
            <person name="Galperin M.Y."/>
            <person name="Jogler C."/>
        </authorList>
    </citation>
    <scope>NUCLEOTIDE SEQUENCE [LARGE SCALE GENOMIC DNA]</scope>
    <source>
        <strain evidence="7 8">LF1</strain>
    </source>
</reference>
<evidence type="ECO:0000313" key="7">
    <source>
        <dbReference type="EMBL" id="KAA1258760.1"/>
    </source>
</evidence>
<dbReference type="GO" id="GO:0030313">
    <property type="term" value="C:cell envelope"/>
    <property type="evidence" value="ECO:0007669"/>
    <property type="project" value="UniProtKB-SubCell"/>
</dbReference>
<comment type="caution">
    <text evidence="7">The sequence shown here is derived from an EMBL/GenBank/DDBJ whole genome shotgun (WGS) entry which is preliminary data.</text>
</comment>
<feature type="domain" description="Thioredoxin" evidence="6">
    <location>
        <begin position="259"/>
        <end position="404"/>
    </location>
</feature>
<evidence type="ECO:0000259" key="6">
    <source>
        <dbReference type="PROSITE" id="PS51352"/>
    </source>
</evidence>
<dbReference type="Proteomes" id="UP000322699">
    <property type="component" value="Unassembled WGS sequence"/>
</dbReference>
<dbReference type="InterPro" id="IPR013766">
    <property type="entry name" value="Thioredoxin_domain"/>
</dbReference>
<dbReference type="RefSeq" id="WP_068265942.1">
    <property type="nucleotide sequence ID" value="NZ_LWSK01000102.1"/>
</dbReference>
<evidence type="ECO:0000256" key="5">
    <source>
        <dbReference type="SAM" id="SignalP"/>
    </source>
</evidence>
<keyword evidence="4" id="KW-0676">Redox-active center</keyword>
<dbReference type="Pfam" id="PF13905">
    <property type="entry name" value="Thioredoxin_8"/>
    <property type="match status" value="1"/>
</dbReference>
<protein>
    <submittedName>
        <fullName evidence="7">Thiol:disulfide interchange protein TlpA</fullName>
    </submittedName>
</protein>
<dbReference type="InterPro" id="IPR036249">
    <property type="entry name" value="Thioredoxin-like_sf"/>
</dbReference>
<dbReference type="Gene3D" id="3.40.30.10">
    <property type="entry name" value="Glutaredoxin"/>
    <property type="match status" value="1"/>
</dbReference>
<accession>A0A5B1CGQ8</accession>
<dbReference type="InterPro" id="IPR012336">
    <property type="entry name" value="Thioredoxin-like_fold"/>
</dbReference>
<evidence type="ECO:0000256" key="4">
    <source>
        <dbReference type="ARBA" id="ARBA00023284"/>
    </source>
</evidence>
<dbReference type="PANTHER" id="PTHR42852">
    <property type="entry name" value="THIOL:DISULFIDE INTERCHANGE PROTEIN DSBE"/>
    <property type="match status" value="1"/>
</dbReference>
<keyword evidence="2" id="KW-0201">Cytochrome c-type biogenesis</keyword>
<dbReference type="PROSITE" id="PS51352">
    <property type="entry name" value="THIOREDOXIN_2"/>
    <property type="match status" value="1"/>
</dbReference>
<keyword evidence="5" id="KW-0732">Signal</keyword>
<dbReference type="InterPro" id="IPR017937">
    <property type="entry name" value="Thioredoxin_CS"/>
</dbReference>
<evidence type="ECO:0000256" key="1">
    <source>
        <dbReference type="ARBA" id="ARBA00004196"/>
    </source>
</evidence>
<name>A0A5B1CGQ8_9BACT</name>
<organism evidence="7 8">
    <name type="scientific">Rubripirellula obstinata</name>
    <dbReference type="NCBI Taxonomy" id="406547"/>
    <lineage>
        <taxon>Bacteria</taxon>
        <taxon>Pseudomonadati</taxon>
        <taxon>Planctomycetota</taxon>
        <taxon>Planctomycetia</taxon>
        <taxon>Pirellulales</taxon>
        <taxon>Pirellulaceae</taxon>
        <taxon>Rubripirellula</taxon>
    </lineage>
</organism>
<dbReference type="PROSITE" id="PS00194">
    <property type="entry name" value="THIOREDOXIN_1"/>
    <property type="match status" value="1"/>
</dbReference>
<keyword evidence="8" id="KW-1185">Reference proteome</keyword>
<dbReference type="CDD" id="cd02966">
    <property type="entry name" value="TlpA_like_family"/>
    <property type="match status" value="1"/>
</dbReference>
<comment type="subcellular location">
    <subcellularLocation>
        <location evidence="1">Cell envelope</location>
    </subcellularLocation>
</comment>
<dbReference type="InterPro" id="IPR050553">
    <property type="entry name" value="Thioredoxin_ResA/DsbE_sf"/>
</dbReference>